<keyword evidence="4" id="KW-1185">Reference proteome</keyword>
<dbReference type="EMBL" id="LUKE01000004">
    <property type="protein sequence ID" value="KYG63131.1"/>
    <property type="molecule type" value="Genomic_DNA"/>
</dbReference>
<dbReference type="InterPro" id="IPR015168">
    <property type="entry name" value="SsuA/THI5"/>
</dbReference>
<proteinExistence type="predicted"/>
<protein>
    <recommendedName>
        <fullName evidence="2">SsuA/THI5-like domain-containing protein</fullName>
    </recommendedName>
</protein>
<feature type="signal peptide" evidence="1">
    <location>
        <begin position="1"/>
        <end position="19"/>
    </location>
</feature>
<dbReference type="AlphaFoldDB" id="A0A150WHE9"/>
<comment type="caution">
    <text evidence="3">The sequence shown here is derived from an EMBL/GenBank/DDBJ whole genome shotgun (WGS) entry which is preliminary data.</text>
</comment>
<reference evidence="3 4" key="1">
    <citation type="submission" date="2016-03" db="EMBL/GenBank/DDBJ databases">
        <authorList>
            <person name="Ploux O."/>
        </authorList>
    </citation>
    <scope>NUCLEOTIDE SEQUENCE [LARGE SCALE GENOMIC DNA]</scope>
    <source>
        <strain evidence="3 4">R0</strain>
    </source>
</reference>
<dbReference type="PANTHER" id="PTHR35936:SF25">
    <property type="entry name" value="ABC TRANSPORTER SUBSTRATE-BINDING PROTEIN"/>
    <property type="match status" value="1"/>
</dbReference>
<dbReference type="OrthoDB" id="5291537at2"/>
<name>A0A150WHE9_BDEBC</name>
<gene>
    <name evidence="3" type="ORF">AZI86_15570</name>
</gene>
<sequence>MKNVLVLFFILVFSLSSQAESWKIATLEWPPYVCSKCYKNGAAADALREALQKKGITVEFVFYPWVQTRKMAARRSFVGYFPAWKEEILPDFQASAPLFSSPVSFMERKENPMKWEQLKDLKGKTFAVTEGYGNTAEFNALVKDGSFKTVTLLSEESTIRRLIAGSVDAVLIDMFVGTYYLKKVFSLHRDKIRLNPKVLETKDLYFAFNEASLPKVEVLNTALMRQSFQESVEQYVKQRMK</sequence>
<evidence type="ECO:0000313" key="4">
    <source>
        <dbReference type="Proteomes" id="UP000075320"/>
    </source>
</evidence>
<evidence type="ECO:0000313" key="3">
    <source>
        <dbReference type="EMBL" id="KYG63131.1"/>
    </source>
</evidence>
<dbReference type="SUPFAM" id="SSF53850">
    <property type="entry name" value="Periplasmic binding protein-like II"/>
    <property type="match status" value="1"/>
</dbReference>
<feature type="domain" description="SsuA/THI5-like" evidence="2">
    <location>
        <begin position="100"/>
        <end position="172"/>
    </location>
</feature>
<dbReference type="Gene3D" id="3.40.190.10">
    <property type="entry name" value="Periplasmic binding protein-like II"/>
    <property type="match status" value="2"/>
</dbReference>
<feature type="chain" id="PRO_5007573019" description="SsuA/THI5-like domain-containing protein" evidence="1">
    <location>
        <begin position="20"/>
        <end position="241"/>
    </location>
</feature>
<accession>A0A150WHE9</accession>
<dbReference type="Pfam" id="PF09084">
    <property type="entry name" value="NMT1"/>
    <property type="match status" value="1"/>
</dbReference>
<evidence type="ECO:0000259" key="2">
    <source>
        <dbReference type="Pfam" id="PF09084"/>
    </source>
</evidence>
<dbReference type="PANTHER" id="PTHR35936">
    <property type="entry name" value="MEMBRANE-BOUND LYTIC MUREIN TRANSGLYCOSYLASE F"/>
    <property type="match status" value="1"/>
</dbReference>
<keyword evidence="1" id="KW-0732">Signal</keyword>
<organism evidence="3 4">
    <name type="scientific">Bdellovibrio bacteriovorus</name>
    <dbReference type="NCBI Taxonomy" id="959"/>
    <lineage>
        <taxon>Bacteria</taxon>
        <taxon>Pseudomonadati</taxon>
        <taxon>Bdellovibrionota</taxon>
        <taxon>Bdellovibrionia</taxon>
        <taxon>Bdellovibrionales</taxon>
        <taxon>Pseudobdellovibrionaceae</taxon>
        <taxon>Bdellovibrio</taxon>
    </lineage>
</organism>
<dbReference type="Proteomes" id="UP000075320">
    <property type="component" value="Unassembled WGS sequence"/>
</dbReference>
<dbReference type="RefSeq" id="WP_061836206.1">
    <property type="nucleotide sequence ID" value="NZ_LUKE01000004.1"/>
</dbReference>
<evidence type="ECO:0000256" key="1">
    <source>
        <dbReference type="SAM" id="SignalP"/>
    </source>
</evidence>